<dbReference type="Gene3D" id="3.30.420.10">
    <property type="entry name" value="Ribonuclease H-like superfamily/Ribonuclease H"/>
    <property type="match status" value="1"/>
</dbReference>
<accession>A0ABY6LPM6</accession>
<protein>
    <submittedName>
        <fullName evidence="1">Uncharacterized protein</fullName>
    </submittedName>
</protein>
<organism evidence="1 2">
    <name type="scientific">Cordylochernes scorpioides</name>
    <dbReference type="NCBI Taxonomy" id="51811"/>
    <lineage>
        <taxon>Eukaryota</taxon>
        <taxon>Metazoa</taxon>
        <taxon>Ecdysozoa</taxon>
        <taxon>Arthropoda</taxon>
        <taxon>Chelicerata</taxon>
        <taxon>Arachnida</taxon>
        <taxon>Pseudoscorpiones</taxon>
        <taxon>Cheliferoidea</taxon>
        <taxon>Chernetidae</taxon>
        <taxon>Cordylochernes</taxon>
    </lineage>
</organism>
<dbReference type="Proteomes" id="UP001235939">
    <property type="component" value="Chromosome 20"/>
</dbReference>
<gene>
    <name evidence="1" type="ORF">LAZ67_20002517</name>
</gene>
<evidence type="ECO:0000313" key="1">
    <source>
        <dbReference type="EMBL" id="UYV81808.1"/>
    </source>
</evidence>
<dbReference type="InterPro" id="IPR036397">
    <property type="entry name" value="RNaseH_sf"/>
</dbReference>
<name>A0ABY6LPM6_9ARAC</name>
<sequence length="172" mass="19949">MQPKLVGKHFYFIQDIARAHYSNIVRTFLNEMFPHKWMRRRGLIDWPVQSPDLTLTVFFLWAREASQPLESPPPDKVFLNTLQFHTEELLIDALLGRHQDGQGVMIQAISEDSALQLHWKTFSAKFHQLDDDANHILELTKFSKFFLSLEVGETMKTPACLEEDPSSPRNPS</sequence>
<keyword evidence="2" id="KW-1185">Reference proteome</keyword>
<dbReference type="EMBL" id="CP092882">
    <property type="protein sequence ID" value="UYV81808.1"/>
    <property type="molecule type" value="Genomic_DNA"/>
</dbReference>
<evidence type="ECO:0000313" key="2">
    <source>
        <dbReference type="Proteomes" id="UP001235939"/>
    </source>
</evidence>
<reference evidence="1 2" key="1">
    <citation type="submission" date="2022-01" db="EMBL/GenBank/DDBJ databases">
        <title>A chromosomal length assembly of Cordylochernes scorpioides.</title>
        <authorList>
            <person name="Zeh D."/>
            <person name="Zeh J."/>
        </authorList>
    </citation>
    <scope>NUCLEOTIDE SEQUENCE [LARGE SCALE GENOMIC DNA]</scope>
    <source>
        <strain evidence="1">IN4F17</strain>
        <tissue evidence="1">Whole Body</tissue>
    </source>
</reference>
<proteinExistence type="predicted"/>